<dbReference type="VEuPathDB" id="FungiDB:PTTG_05560"/>
<comment type="pathway">
    <text evidence="2">Siderophore biosynthesis.</text>
</comment>
<dbReference type="InterPro" id="IPR036188">
    <property type="entry name" value="FAD/NAD-bd_sf"/>
</dbReference>
<evidence type="ECO:0000313" key="13">
    <source>
        <dbReference type="EnsemblFungi" id="PTTG_05560-t43_1-p1"/>
    </source>
</evidence>
<name>A0A180H081_PUCT1</name>
<feature type="compositionally biased region" description="Polar residues" evidence="11">
    <location>
        <begin position="1"/>
        <end position="19"/>
    </location>
</feature>
<keyword evidence="6" id="KW-0274">FAD</keyword>
<dbReference type="Proteomes" id="UP000005240">
    <property type="component" value="Unassembled WGS sequence"/>
</dbReference>
<evidence type="ECO:0000313" key="12">
    <source>
        <dbReference type="EMBL" id="OAV98400.1"/>
    </source>
</evidence>
<evidence type="ECO:0000313" key="14">
    <source>
        <dbReference type="Proteomes" id="UP000005240"/>
    </source>
</evidence>
<evidence type="ECO:0000256" key="4">
    <source>
        <dbReference type="ARBA" id="ARBA00012881"/>
    </source>
</evidence>
<gene>
    <name evidence="12" type="ORF">PTTG_05560</name>
</gene>
<feature type="compositionally biased region" description="Basic and acidic residues" evidence="11">
    <location>
        <begin position="591"/>
        <end position="605"/>
    </location>
</feature>
<reference evidence="13" key="4">
    <citation type="submission" date="2025-05" db="UniProtKB">
        <authorList>
            <consortium name="EnsemblFungi"/>
        </authorList>
    </citation>
    <scope>IDENTIFICATION</scope>
    <source>
        <strain evidence="13">isolate 1-1 / race 1 (BBBD)</strain>
    </source>
</reference>
<comment type="catalytic activity">
    <reaction evidence="9">
        <text>L-ornithine + NADPH + O2 = N(5)-hydroxy-L-ornithine + NADP(+) + H2O</text>
        <dbReference type="Rhea" id="RHEA:41508"/>
        <dbReference type="ChEBI" id="CHEBI:15377"/>
        <dbReference type="ChEBI" id="CHEBI:15379"/>
        <dbReference type="ChEBI" id="CHEBI:46911"/>
        <dbReference type="ChEBI" id="CHEBI:57783"/>
        <dbReference type="ChEBI" id="CHEBI:58349"/>
        <dbReference type="ChEBI" id="CHEBI:78275"/>
        <dbReference type="EC" id="1.14.13.196"/>
    </reaction>
</comment>
<dbReference type="PANTHER" id="PTHR42802">
    <property type="entry name" value="MONOOXYGENASE"/>
    <property type="match status" value="1"/>
</dbReference>
<evidence type="ECO:0000256" key="2">
    <source>
        <dbReference type="ARBA" id="ARBA00004924"/>
    </source>
</evidence>
<evidence type="ECO:0000256" key="8">
    <source>
        <dbReference type="ARBA" id="ARBA00023002"/>
    </source>
</evidence>
<dbReference type="GO" id="GO:0006879">
    <property type="term" value="P:intracellular iron ion homeostasis"/>
    <property type="evidence" value="ECO:0007669"/>
    <property type="project" value="TreeGrafter"/>
</dbReference>
<evidence type="ECO:0000256" key="5">
    <source>
        <dbReference type="ARBA" id="ARBA00022630"/>
    </source>
</evidence>
<keyword evidence="8" id="KW-0560">Oxidoreductase</keyword>
<reference evidence="12" key="1">
    <citation type="submission" date="2009-11" db="EMBL/GenBank/DDBJ databases">
        <authorList>
            <consortium name="The Broad Institute Genome Sequencing Platform"/>
            <person name="Ward D."/>
            <person name="Feldgarden M."/>
            <person name="Earl A."/>
            <person name="Young S.K."/>
            <person name="Zeng Q."/>
            <person name="Koehrsen M."/>
            <person name="Alvarado L."/>
            <person name="Berlin A."/>
            <person name="Bochicchio J."/>
            <person name="Borenstein D."/>
            <person name="Chapman S.B."/>
            <person name="Chen Z."/>
            <person name="Engels R."/>
            <person name="Freedman E."/>
            <person name="Gellesch M."/>
            <person name="Goldberg J."/>
            <person name="Griggs A."/>
            <person name="Gujja S."/>
            <person name="Heilman E."/>
            <person name="Heiman D."/>
            <person name="Hepburn T."/>
            <person name="Howarth C."/>
            <person name="Jen D."/>
            <person name="Larson L."/>
            <person name="Lewis B."/>
            <person name="Mehta T."/>
            <person name="Park D."/>
            <person name="Pearson M."/>
            <person name="Roberts A."/>
            <person name="Saif S."/>
            <person name="Shea T."/>
            <person name="Shenoy N."/>
            <person name="Sisk P."/>
            <person name="Stolte C."/>
            <person name="Sykes S."/>
            <person name="Thomson T."/>
            <person name="Walk T."/>
            <person name="White J."/>
            <person name="Yandava C."/>
            <person name="Izard J."/>
            <person name="Baranova O.V."/>
            <person name="Blanton J.M."/>
            <person name="Tanner A.C."/>
            <person name="Dewhirst F.E."/>
            <person name="Haas B."/>
            <person name="Nusbaum C."/>
            <person name="Birren B."/>
        </authorList>
    </citation>
    <scope>NUCLEOTIDE SEQUENCE [LARGE SCALE GENOMIC DNA]</scope>
    <source>
        <strain evidence="12">1-1 BBBD Race 1</strain>
    </source>
</reference>
<feature type="compositionally biased region" description="Polar residues" evidence="11">
    <location>
        <begin position="577"/>
        <end position="590"/>
    </location>
</feature>
<dbReference type="InterPro" id="IPR025700">
    <property type="entry name" value="Lys/Orn_oxygenase"/>
</dbReference>
<feature type="region of interest" description="Disordered" evidence="11">
    <location>
        <begin position="282"/>
        <end position="330"/>
    </location>
</feature>
<evidence type="ECO:0000256" key="10">
    <source>
        <dbReference type="ARBA" id="ARBA00049248"/>
    </source>
</evidence>
<comment type="similarity">
    <text evidence="3">Belongs to the lysine N(6)-hydroxylase/L-ornithine N(5)-oxygenase family.</text>
</comment>
<dbReference type="EMBL" id="ADAS02000007">
    <property type="protein sequence ID" value="OAV98400.1"/>
    <property type="molecule type" value="Genomic_DNA"/>
</dbReference>
<evidence type="ECO:0000256" key="1">
    <source>
        <dbReference type="ARBA" id="ARBA00001974"/>
    </source>
</evidence>
<feature type="compositionally biased region" description="Polar residues" evidence="11">
    <location>
        <begin position="299"/>
        <end position="311"/>
    </location>
</feature>
<evidence type="ECO:0000256" key="9">
    <source>
        <dbReference type="ARBA" id="ARBA00047598"/>
    </source>
</evidence>
<dbReference type="Gene3D" id="3.50.50.60">
    <property type="entry name" value="FAD/NAD(P)-binding domain"/>
    <property type="match status" value="1"/>
</dbReference>
<accession>A0A180H081</accession>
<dbReference type="OrthoDB" id="3519933at2759"/>
<dbReference type="PANTHER" id="PTHR42802:SF1">
    <property type="entry name" value="L-ORNITHINE N(5)-MONOOXYGENASE"/>
    <property type="match status" value="1"/>
</dbReference>
<dbReference type="GO" id="GO:0016491">
    <property type="term" value="F:oxidoreductase activity"/>
    <property type="evidence" value="ECO:0007669"/>
    <property type="project" value="UniProtKB-KW"/>
</dbReference>
<keyword evidence="7" id="KW-0521">NADP</keyword>
<organism evidence="12">
    <name type="scientific">Puccinia triticina (isolate 1-1 / race 1 (BBBD))</name>
    <name type="common">Brown leaf rust fungus</name>
    <dbReference type="NCBI Taxonomy" id="630390"/>
    <lineage>
        <taxon>Eukaryota</taxon>
        <taxon>Fungi</taxon>
        <taxon>Dikarya</taxon>
        <taxon>Basidiomycota</taxon>
        <taxon>Pucciniomycotina</taxon>
        <taxon>Pucciniomycetes</taxon>
        <taxon>Pucciniales</taxon>
        <taxon>Pucciniaceae</taxon>
        <taxon>Puccinia</taxon>
    </lineage>
</organism>
<protein>
    <recommendedName>
        <fullName evidence="4">L-ornithine N(5)-monooxygenase [NAD(P)H]</fullName>
        <ecNumber evidence="4">1.14.13.196</ecNumber>
    </recommendedName>
</protein>
<evidence type="ECO:0000256" key="3">
    <source>
        <dbReference type="ARBA" id="ARBA00007588"/>
    </source>
</evidence>
<evidence type="ECO:0000256" key="6">
    <source>
        <dbReference type="ARBA" id="ARBA00022827"/>
    </source>
</evidence>
<evidence type="ECO:0000256" key="11">
    <source>
        <dbReference type="SAM" id="MobiDB-lite"/>
    </source>
</evidence>
<dbReference type="EC" id="1.14.13.196" evidence="4"/>
<dbReference type="Pfam" id="PF13434">
    <property type="entry name" value="Lys_Orn_oxgnase"/>
    <property type="match status" value="3"/>
</dbReference>
<comment type="catalytic activity">
    <reaction evidence="10">
        <text>L-ornithine + NADH + O2 = N(5)-hydroxy-L-ornithine + NAD(+) + H2O</text>
        <dbReference type="Rhea" id="RHEA:41512"/>
        <dbReference type="ChEBI" id="CHEBI:15377"/>
        <dbReference type="ChEBI" id="CHEBI:15379"/>
        <dbReference type="ChEBI" id="CHEBI:46911"/>
        <dbReference type="ChEBI" id="CHEBI:57540"/>
        <dbReference type="ChEBI" id="CHEBI:57945"/>
        <dbReference type="ChEBI" id="CHEBI:78275"/>
        <dbReference type="EC" id="1.14.13.196"/>
    </reaction>
</comment>
<feature type="region of interest" description="Disordered" evidence="11">
    <location>
        <begin position="571"/>
        <end position="605"/>
    </location>
</feature>
<dbReference type="SUPFAM" id="SSF51905">
    <property type="entry name" value="FAD/NAD(P)-binding domain"/>
    <property type="match status" value="1"/>
</dbReference>
<proteinExistence type="inferred from homology"/>
<comment type="cofactor">
    <cofactor evidence="1">
        <name>FAD</name>
        <dbReference type="ChEBI" id="CHEBI:57692"/>
    </cofactor>
</comment>
<sequence>MALDTNTTTAPVQSSTEDAQNNHHPEVFDLIGIGFGPANLSLGVRLAEENLAVASIHQPRARGDDDEDHNHHQAKTALKTCFIESNQCFRWHPGMMIDGSRMQISFLKDLVTLRNPCSPFSFLNYLHCQGRLIDFINRATFTPTRLEFADYLAWVARQVVVVSSSSSATSSKNKITSPSKLNSIDLCYGERVIGVEGVRGPTGDVEFLRVSSTKPSNGGLQQHLCRNLVISVGGTPRVPRSFQEIGYNAPPKQPAFVIHTSTFLQDIDQILRRLIWSASSYPDERPARQQPICNPKLNRPNSASSVNSVTPSDDLASCSSPAEPAFSDQSPPGLLRKIKIAVIGAGQSAAETLIETYNRLKPLMASFDGAETCAELDLLIKQGHLRPSDDSPFSNEVFNPQSTNFFYDLSAQELRPRLSAQSQINGHKKLNDILLKEAAATNYAVVNPETLGTLYETMYSQKVDQGMDRGQFGDSGRANVVKINIINYTDVSAAEANSSGDGSVDVILENVLTGTTSKAHYHAVILGTGYSRQSWKDILFGRPTKFTGSGINLRTLWPNLSIDSLHGFHLSSEHSTDGSPTNSDIVSSGLSDEHDHDSCPSEASHRTPIDLNIARNYRLLLPETFVEPDPSDSSTSASSANQKIRVRKFRPTVWLQGCNEKTHGISDSLLSVLSVRSGEIFDGIQQEGWFDKLPEIKIAN</sequence>
<keyword evidence="14" id="KW-1185">Reference proteome</keyword>
<reference evidence="12" key="2">
    <citation type="submission" date="2016-05" db="EMBL/GenBank/DDBJ databases">
        <title>Comparative analysis highlights variable genome content of wheat rusts and divergence of the mating loci.</title>
        <authorList>
            <person name="Cuomo C.A."/>
            <person name="Bakkeren G."/>
            <person name="Szabo L."/>
            <person name="Khalil H."/>
            <person name="Joly D."/>
            <person name="Goldberg J."/>
            <person name="Young S."/>
            <person name="Zeng Q."/>
            <person name="Fellers J."/>
        </authorList>
    </citation>
    <scope>NUCLEOTIDE SEQUENCE [LARGE SCALE GENOMIC DNA]</scope>
    <source>
        <strain evidence="12">1-1 BBBD Race 1</strain>
    </source>
</reference>
<evidence type="ECO:0000256" key="7">
    <source>
        <dbReference type="ARBA" id="ARBA00022857"/>
    </source>
</evidence>
<keyword evidence="5" id="KW-0285">Flavoprotein</keyword>
<reference evidence="13 14" key="3">
    <citation type="journal article" date="2017" name="G3 (Bethesda)">
        <title>Comparative analysis highlights variable genome content of wheat rusts and divergence of the mating loci.</title>
        <authorList>
            <person name="Cuomo C.A."/>
            <person name="Bakkeren G."/>
            <person name="Khalil H.B."/>
            <person name="Panwar V."/>
            <person name="Joly D."/>
            <person name="Linning R."/>
            <person name="Sakthikumar S."/>
            <person name="Song X."/>
            <person name="Adiconis X."/>
            <person name="Fan L."/>
            <person name="Goldberg J.M."/>
            <person name="Levin J.Z."/>
            <person name="Young S."/>
            <person name="Zeng Q."/>
            <person name="Anikster Y."/>
            <person name="Bruce M."/>
            <person name="Wang M."/>
            <person name="Yin C."/>
            <person name="McCallum B."/>
            <person name="Szabo L.J."/>
            <person name="Hulbert S."/>
            <person name="Chen X."/>
            <person name="Fellers J.P."/>
        </authorList>
    </citation>
    <scope>NUCLEOTIDE SEQUENCE</scope>
    <source>
        <strain evidence="13">isolate 1-1 / race 1 (BBBD)</strain>
        <strain evidence="14">Isolate 1-1 / race 1 (BBBD)</strain>
    </source>
</reference>
<feature type="region of interest" description="Disordered" evidence="11">
    <location>
        <begin position="1"/>
        <end position="21"/>
    </location>
</feature>
<dbReference type="EnsemblFungi" id="PTTG_05560-t43_1">
    <property type="protein sequence ID" value="PTTG_05560-t43_1-p1"/>
    <property type="gene ID" value="PTTG_05560"/>
</dbReference>
<dbReference type="AlphaFoldDB" id="A0A180H081"/>